<organism evidence="3 4">
    <name type="scientific">Streptomyces xanthii</name>
    <dbReference type="NCBI Taxonomy" id="2768069"/>
    <lineage>
        <taxon>Bacteria</taxon>
        <taxon>Bacillati</taxon>
        <taxon>Actinomycetota</taxon>
        <taxon>Actinomycetes</taxon>
        <taxon>Kitasatosporales</taxon>
        <taxon>Streptomycetaceae</taxon>
        <taxon>Streptomyces</taxon>
    </lineage>
</organism>
<dbReference type="SUPFAM" id="SSF52210">
    <property type="entry name" value="Succinyl-CoA synthetase domains"/>
    <property type="match status" value="2"/>
</dbReference>
<keyword evidence="4" id="KW-1185">Reference proteome</keyword>
<dbReference type="AlphaFoldDB" id="A0A7H1B7Y0"/>
<dbReference type="SUPFAM" id="SSF51735">
    <property type="entry name" value="NAD(P)-binding Rossmann-fold domains"/>
    <property type="match status" value="1"/>
</dbReference>
<dbReference type="InterPro" id="IPR011761">
    <property type="entry name" value="ATP-grasp"/>
</dbReference>
<dbReference type="GO" id="GO:0016874">
    <property type="term" value="F:ligase activity"/>
    <property type="evidence" value="ECO:0007669"/>
    <property type="project" value="UniProtKB-KW"/>
</dbReference>
<dbReference type="GO" id="GO:0005524">
    <property type="term" value="F:ATP binding"/>
    <property type="evidence" value="ECO:0007669"/>
    <property type="project" value="UniProtKB-UniRule"/>
</dbReference>
<dbReference type="Gene3D" id="3.40.50.261">
    <property type="entry name" value="Succinyl-CoA synthetase domains"/>
    <property type="match status" value="2"/>
</dbReference>
<evidence type="ECO:0000259" key="2">
    <source>
        <dbReference type="PROSITE" id="PS50975"/>
    </source>
</evidence>
<dbReference type="PROSITE" id="PS50975">
    <property type="entry name" value="ATP_GRASP"/>
    <property type="match status" value="1"/>
</dbReference>
<evidence type="ECO:0000313" key="4">
    <source>
        <dbReference type="Proteomes" id="UP000516428"/>
    </source>
</evidence>
<dbReference type="Pfam" id="PF13549">
    <property type="entry name" value="ATP-grasp_5"/>
    <property type="match status" value="1"/>
</dbReference>
<feature type="domain" description="ATP-grasp" evidence="2">
    <location>
        <begin position="533"/>
        <end position="571"/>
    </location>
</feature>
<protein>
    <submittedName>
        <fullName evidence="3">Acetate--CoA ligase family protein</fullName>
    </submittedName>
</protein>
<name>A0A7H1B7Y0_9ACTN</name>
<proteinExistence type="predicted"/>
<dbReference type="InterPro" id="IPR036291">
    <property type="entry name" value="NAD(P)-bd_dom_sf"/>
</dbReference>
<dbReference type="InterPro" id="IPR003781">
    <property type="entry name" value="CoA-bd"/>
</dbReference>
<dbReference type="InterPro" id="IPR016102">
    <property type="entry name" value="Succinyl-CoA_synth-like"/>
</dbReference>
<sequence length="740" mass="78664">MLGSTYGTLTTDSRRARVIACGEQPGLAVHGRAGTDDADVSGRPLSADVPDLDRFFRPESIAVVGASDAEGRPNTGITRQLMAWAERVGARLHPVHPTRETVFGLACSPSVAELPEQVDLAVLLVGDPLPVIEQLADTKVKFAVAFASGFAETGEEGAAAQERLAEAVARSGLRLLGPNTNLNAFEKFRDDLDGPAIALITQSGHQGRPVFTLQELGIRLSHWAPTGNEADLETSDFISYFSQRPEVGAIACYVEGLKDGRSFLLAADRAARAKVPVVAVKVGRTETGARTAASHTGKLTGADTVVDAAMRQFGVIRVDGLDELQDTAALLARARPPQADGVVVYSISGGTGAHFSDLATAGGLNLPVLSEAKQAELHQWIPEYLNVSNPVDNGGHPVGDWRGRKIIDAILADPSVGVLICPITGPFPPMSDKLAQDLVDAAEQTDKLVCVIWGSPVGTEDAYRETLLGSSRVATFRTFANCVTAVRAHLEHHRFTAAYRSPFEDAPRTPSPSFRKAQALMRPGKQLSEHAAKQLLRAYGIRVPREQLVTSAAAAVRAASLVGYPVVMKASAPQLAHKSELGLVKVGLTSASQVRDAYRELTDIARYEGIELDGVLVCQMVERGVEMVVGVTHDELFGPTVTVGLGGVLVEVLQDTAVRVPPFGEDQARALLGELRGRALLDGVRGAPPADVDALVEVILRVQRMALELHDDLAELDINPLMVLPRGQGAVALDALAVCR</sequence>
<reference evidence="3 4" key="1">
    <citation type="submission" date="2020-09" db="EMBL/GenBank/DDBJ databases">
        <title>A novel species.</title>
        <authorList>
            <person name="Gao J."/>
        </authorList>
    </citation>
    <scope>NUCLEOTIDE SEQUENCE [LARGE SCALE GENOMIC DNA]</scope>
    <source>
        <strain evidence="3 4">CRXT-Y-14</strain>
    </source>
</reference>
<dbReference type="SUPFAM" id="SSF56059">
    <property type="entry name" value="Glutathione synthetase ATP-binding domain-like"/>
    <property type="match status" value="1"/>
</dbReference>
<dbReference type="EMBL" id="CP061281">
    <property type="protein sequence ID" value="QNS04835.1"/>
    <property type="molecule type" value="Genomic_DNA"/>
</dbReference>
<evidence type="ECO:0000313" key="3">
    <source>
        <dbReference type="EMBL" id="QNS04835.1"/>
    </source>
</evidence>
<accession>A0A7H1B7Y0</accession>
<keyword evidence="3" id="KW-0436">Ligase</keyword>
<dbReference type="InterPro" id="IPR032875">
    <property type="entry name" value="Succ_CoA_lig_flav_dom"/>
</dbReference>
<dbReference type="Pfam" id="PF13380">
    <property type="entry name" value="CoA_binding_2"/>
    <property type="match status" value="1"/>
</dbReference>
<dbReference type="RefSeq" id="WP_188337539.1">
    <property type="nucleotide sequence ID" value="NZ_CP061281.1"/>
</dbReference>
<dbReference type="Gene3D" id="3.30.470.20">
    <property type="entry name" value="ATP-grasp fold, B domain"/>
    <property type="match status" value="1"/>
</dbReference>
<dbReference type="Gene3D" id="3.40.50.720">
    <property type="entry name" value="NAD(P)-binding Rossmann-like Domain"/>
    <property type="match status" value="1"/>
</dbReference>
<dbReference type="Pfam" id="PF13607">
    <property type="entry name" value="Succ_CoA_lig"/>
    <property type="match status" value="1"/>
</dbReference>
<evidence type="ECO:0000256" key="1">
    <source>
        <dbReference type="PROSITE-ProRule" id="PRU00409"/>
    </source>
</evidence>
<dbReference type="InterPro" id="IPR013815">
    <property type="entry name" value="ATP_grasp_subdomain_1"/>
</dbReference>
<dbReference type="KEGG" id="sxn:IAG42_15235"/>
<dbReference type="GO" id="GO:0046872">
    <property type="term" value="F:metal ion binding"/>
    <property type="evidence" value="ECO:0007669"/>
    <property type="project" value="InterPro"/>
</dbReference>
<keyword evidence="1" id="KW-0547">Nucleotide-binding</keyword>
<dbReference type="SMART" id="SM00881">
    <property type="entry name" value="CoA_binding"/>
    <property type="match status" value="1"/>
</dbReference>
<gene>
    <name evidence="3" type="ORF">IAG42_15235</name>
</gene>
<keyword evidence="1" id="KW-0067">ATP-binding</keyword>
<dbReference type="Gene3D" id="3.30.1490.20">
    <property type="entry name" value="ATP-grasp fold, A domain"/>
    <property type="match status" value="1"/>
</dbReference>
<dbReference type="PANTHER" id="PTHR42793">
    <property type="entry name" value="COA BINDING DOMAIN CONTAINING PROTEIN"/>
    <property type="match status" value="1"/>
</dbReference>
<dbReference type="Proteomes" id="UP000516428">
    <property type="component" value="Chromosome"/>
</dbReference>
<dbReference type="PANTHER" id="PTHR42793:SF4">
    <property type="entry name" value="BLL6376 PROTEIN"/>
    <property type="match status" value="1"/>
</dbReference>